<dbReference type="STRING" id="931089.CDES_01980"/>
<gene>
    <name evidence="1" type="ORF">CDES_01980</name>
</gene>
<evidence type="ECO:0000313" key="1">
    <source>
        <dbReference type="EMBL" id="ALC04860.1"/>
    </source>
</evidence>
<name>A0A0M4CK21_9CORY</name>
<dbReference type="Proteomes" id="UP000068067">
    <property type="component" value="Chromosome"/>
</dbReference>
<accession>A0A0M4CK21</accession>
<evidence type="ECO:0000313" key="2">
    <source>
        <dbReference type="Proteomes" id="UP000068067"/>
    </source>
</evidence>
<dbReference type="AlphaFoldDB" id="A0A0M4CK21"/>
<dbReference type="EMBL" id="CP009220">
    <property type="protein sequence ID" value="ALC04860.1"/>
    <property type="molecule type" value="Genomic_DNA"/>
</dbReference>
<protein>
    <submittedName>
        <fullName evidence="1">Uncharacterized protein</fullName>
    </submittedName>
</protein>
<organism evidence="1 2">
    <name type="scientific">Corynebacterium deserti GIMN1.010</name>
    <dbReference type="NCBI Taxonomy" id="931089"/>
    <lineage>
        <taxon>Bacteria</taxon>
        <taxon>Bacillati</taxon>
        <taxon>Actinomycetota</taxon>
        <taxon>Actinomycetes</taxon>
        <taxon>Mycobacteriales</taxon>
        <taxon>Corynebacteriaceae</taxon>
        <taxon>Corynebacterium</taxon>
    </lineage>
</organism>
<dbReference type="KEGG" id="cdx:CDES_01980"/>
<keyword evidence="2" id="KW-1185">Reference proteome</keyword>
<sequence>MRSTKALVAQTTRAKPASLGLAIATGGDKTTRTVGVQRLAYELDRETIAVFVNELDHLRRFGSSSDAKKADAAFNNSFVSRSS</sequence>
<proteinExistence type="predicted"/>
<reference evidence="1 2" key="1">
    <citation type="submission" date="2014-08" db="EMBL/GenBank/DDBJ databases">
        <title>Complete genome sequence of Corynebacterium deserti GIMN1.010 (=DSM 45689), isolated from desert sand in western China.</title>
        <authorList>
            <person name="Ruckert C."/>
            <person name="Albersmeier A."/>
            <person name="Kalinowski J."/>
        </authorList>
    </citation>
    <scope>NUCLEOTIDE SEQUENCE [LARGE SCALE GENOMIC DNA]</scope>
    <source>
        <strain evidence="1 2">GIMN1.010</strain>
    </source>
</reference>